<keyword evidence="5 7" id="KW-0472">Membrane</keyword>
<dbReference type="Pfam" id="PF00083">
    <property type="entry name" value="Sugar_tr"/>
    <property type="match status" value="1"/>
</dbReference>
<evidence type="ECO:0000259" key="8">
    <source>
        <dbReference type="PROSITE" id="PS50850"/>
    </source>
</evidence>
<dbReference type="SMART" id="SM00906">
    <property type="entry name" value="Fungal_trans"/>
    <property type="match status" value="1"/>
</dbReference>
<comment type="subcellular location">
    <subcellularLocation>
        <location evidence="1">Membrane</location>
        <topology evidence="1">Multi-pass membrane protein</topology>
    </subcellularLocation>
</comment>
<evidence type="ECO:0000256" key="1">
    <source>
        <dbReference type="ARBA" id="ARBA00004141"/>
    </source>
</evidence>
<dbReference type="EMBL" id="WOWK01000082">
    <property type="protein sequence ID" value="KAF0320511.1"/>
    <property type="molecule type" value="Genomic_DNA"/>
</dbReference>
<comment type="caution">
    <text evidence="9">The sequence shown here is derived from an EMBL/GenBank/DDBJ whole genome shotgun (WGS) entry which is preliminary data.</text>
</comment>
<dbReference type="InterPro" id="IPR007219">
    <property type="entry name" value="XnlR_reg_dom"/>
</dbReference>
<accession>A0A8H3W7D3</accession>
<dbReference type="CDD" id="cd12148">
    <property type="entry name" value="fungal_TF_MHR"/>
    <property type="match status" value="1"/>
</dbReference>
<dbReference type="GO" id="GO:0006351">
    <property type="term" value="P:DNA-templated transcription"/>
    <property type="evidence" value="ECO:0007669"/>
    <property type="project" value="InterPro"/>
</dbReference>
<dbReference type="GO" id="GO:0016020">
    <property type="term" value="C:membrane"/>
    <property type="evidence" value="ECO:0007669"/>
    <property type="project" value="UniProtKB-SubCell"/>
</dbReference>
<comment type="similarity">
    <text evidence="2">Belongs to the major facilitator superfamily. Sugar transporter (TC 2.A.1.1) family.</text>
</comment>
<evidence type="ECO:0000256" key="6">
    <source>
        <dbReference type="ARBA" id="ARBA00023242"/>
    </source>
</evidence>
<dbReference type="InterPro" id="IPR036259">
    <property type="entry name" value="MFS_trans_sf"/>
</dbReference>
<name>A0A8H3W7D3_9PEZI</name>
<keyword evidence="4 7" id="KW-1133">Transmembrane helix</keyword>
<feature type="transmembrane region" description="Helical" evidence="7">
    <location>
        <begin position="169"/>
        <end position="189"/>
    </location>
</feature>
<feature type="transmembrane region" description="Helical" evidence="7">
    <location>
        <begin position="201"/>
        <end position="221"/>
    </location>
</feature>
<proteinExistence type="inferred from homology"/>
<feature type="transmembrane region" description="Helical" evidence="7">
    <location>
        <begin position="437"/>
        <end position="461"/>
    </location>
</feature>
<keyword evidence="3 7" id="KW-0812">Transmembrane</keyword>
<feature type="transmembrane region" description="Helical" evidence="7">
    <location>
        <begin position="467"/>
        <end position="486"/>
    </location>
</feature>
<dbReference type="GO" id="GO:0005351">
    <property type="term" value="F:carbohydrate:proton symporter activity"/>
    <property type="evidence" value="ECO:0007669"/>
    <property type="project" value="TreeGrafter"/>
</dbReference>
<dbReference type="SUPFAM" id="SSF103473">
    <property type="entry name" value="MFS general substrate transporter"/>
    <property type="match status" value="1"/>
</dbReference>
<feature type="transmembrane region" description="Helical" evidence="7">
    <location>
        <begin position="135"/>
        <end position="157"/>
    </location>
</feature>
<dbReference type="PANTHER" id="PTHR48022">
    <property type="entry name" value="PLASTIDIC GLUCOSE TRANSPORTER 4"/>
    <property type="match status" value="1"/>
</dbReference>
<feature type="transmembrane region" description="Helical" evidence="7">
    <location>
        <begin position="402"/>
        <end position="425"/>
    </location>
</feature>
<dbReference type="AlphaFoldDB" id="A0A8H3W7D3"/>
<keyword evidence="6" id="KW-0539">Nucleus</keyword>
<evidence type="ECO:0000256" key="7">
    <source>
        <dbReference type="SAM" id="Phobius"/>
    </source>
</evidence>
<dbReference type="PROSITE" id="PS50850">
    <property type="entry name" value="MFS"/>
    <property type="match status" value="1"/>
</dbReference>
<evidence type="ECO:0000256" key="2">
    <source>
        <dbReference type="ARBA" id="ARBA00010992"/>
    </source>
</evidence>
<dbReference type="InterPro" id="IPR050360">
    <property type="entry name" value="MFS_Sugar_Transporters"/>
</dbReference>
<feature type="domain" description="Major facilitator superfamily (MFS) profile" evidence="8">
    <location>
        <begin position="36"/>
        <end position="492"/>
    </location>
</feature>
<dbReference type="InterPro" id="IPR020846">
    <property type="entry name" value="MFS_dom"/>
</dbReference>
<dbReference type="PROSITE" id="PS00216">
    <property type="entry name" value="SUGAR_TRANSPORT_1"/>
    <property type="match status" value="1"/>
</dbReference>
<feature type="transmembrane region" description="Helical" evidence="7">
    <location>
        <begin position="111"/>
        <end position="129"/>
    </location>
</feature>
<protein>
    <submittedName>
        <fullName evidence="9">MFS quinate transporter</fullName>
    </submittedName>
</protein>
<evidence type="ECO:0000313" key="9">
    <source>
        <dbReference type="EMBL" id="KAF0320511.1"/>
    </source>
</evidence>
<dbReference type="Proteomes" id="UP000434172">
    <property type="component" value="Unassembled WGS sequence"/>
</dbReference>
<evidence type="ECO:0000256" key="5">
    <source>
        <dbReference type="ARBA" id="ARBA00023136"/>
    </source>
</evidence>
<dbReference type="PANTHER" id="PTHR48022:SF59">
    <property type="entry name" value="MAJOR FACILITATOR SUPERFAMILY (MFS) PROFILE DOMAIN-CONTAINING PROTEIN"/>
    <property type="match status" value="1"/>
</dbReference>
<dbReference type="Gene3D" id="1.20.1250.20">
    <property type="entry name" value="MFS general substrate transporter like domains"/>
    <property type="match status" value="1"/>
</dbReference>
<gene>
    <name evidence="9" type="ORF">GQ607_012267</name>
</gene>
<dbReference type="GO" id="GO:0003677">
    <property type="term" value="F:DNA binding"/>
    <property type="evidence" value="ECO:0007669"/>
    <property type="project" value="InterPro"/>
</dbReference>
<feature type="transmembrane region" description="Helical" evidence="7">
    <location>
        <begin position="81"/>
        <end position="99"/>
    </location>
</feature>
<evidence type="ECO:0000313" key="10">
    <source>
        <dbReference type="Proteomes" id="UP000434172"/>
    </source>
</evidence>
<dbReference type="GO" id="GO:0008270">
    <property type="term" value="F:zinc ion binding"/>
    <property type="evidence" value="ECO:0007669"/>
    <property type="project" value="InterPro"/>
</dbReference>
<dbReference type="OrthoDB" id="5296287at2759"/>
<feature type="transmembrane region" description="Helical" evidence="7">
    <location>
        <begin position="303"/>
        <end position="322"/>
    </location>
</feature>
<reference evidence="9 10" key="1">
    <citation type="submission" date="2019-12" db="EMBL/GenBank/DDBJ databases">
        <title>A genome sequence resource for the geographically widespread anthracnose pathogen Colletotrichum asianum.</title>
        <authorList>
            <person name="Meng Y."/>
        </authorList>
    </citation>
    <scope>NUCLEOTIDE SEQUENCE [LARGE SCALE GENOMIC DNA]</scope>
    <source>
        <strain evidence="9 10">ICMP 18580</strain>
    </source>
</reference>
<keyword evidence="10" id="KW-1185">Reference proteome</keyword>
<dbReference type="Pfam" id="PF04082">
    <property type="entry name" value="Fungal_trans"/>
    <property type="match status" value="1"/>
</dbReference>
<dbReference type="InterPro" id="IPR005829">
    <property type="entry name" value="Sugar_transporter_CS"/>
</dbReference>
<sequence length="889" mass="98897">MGLDSHLQRLTQVRAFLQALHSAPRAVISNRNLLFSSAVYAMSGLPPTWDQGSSSVLPSLPGFQQHFHISSGCNADEIQNFVSIVYIGYAFGAAASYFTNDRIGRLWSFRLYTSIWIIGQLVAILAPGLPALYAARIICGSGIGALSVTGPMSIVEIAPSEIRGLLTSWYAVTMGISLTVATFSVYGVYLHLPAIRLQYQVVWFAPAIFMALTVFASFFACESPRCLLVANRPEEALSILSQVRGLPADHPRVEAEFQEMRNSISSAMNGTEDGTLGRRPTLKEVAKETFTVSANLRRLQQTLVSYAMAQMLGANSVTSYFIPIMKIIGVEGGVGNTLFLSGMYGFSKLMFSLISSFFFIDLLGRRKSLFIGVTCQMLSHIYIGAFVKVHQEGQVSQSASEAAIAAIFVHAFGYAVGLFILPYVFGGELWSTRIRSFGGAVGQTFHWLFLYAIKFSLLSLLSSTHNWGAFIFFAGWCFIALIYVYLMIPEVSGLNVEEIDAIFRGPWFNADKHGKTPVIVGSESPADESSCEPRKTVGMALRHCIEMGLHQRTTVYYRNANTLEQELSKRYFWVAYNLDHALALTLGLPLGISDDAIYVDLPMDIDDEAITPTGFLRPPRTDSTSSPTLSTGFIHSIKLRRLWSKISDCLYPQVQPLVRTMSTIDKKDLIQEIQLELEEWYAEVKPHEVDPIANPQSLYASGKWFQLEYLRALLLLHRHCLTPDRSSALGLDTQINNEDSMETCANVSSKLCFLFREVHEGTAVQITWSMVHVLFSAGLTYLGCLWKSKRVREKAQDMEISATFEACLKVLAIAEDWHPESPYRQIFEKLAQRTMKMVSGGDVDSSFRHSPGIGAINEALENDNWFTLGEDMDPIASQDWDNWLADATH</sequence>
<evidence type="ECO:0000256" key="3">
    <source>
        <dbReference type="ARBA" id="ARBA00022692"/>
    </source>
</evidence>
<feature type="transmembrane region" description="Helical" evidence="7">
    <location>
        <begin position="342"/>
        <end position="362"/>
    </location>
</feature>
<dbReference type="InterPro" id="IPR005828">
    <property type="entry name" value="MFS_sugar_transport-like"/>
</dbReference>
<evidence type="ECO:0000256" key="4">
    <source>
        <dbReference type="ARBA" id="ARBA00022989"/>
    </source>
</evidence>
<organism evidence="9 10">
    <name type="scientific">Colletotrichum asianum</name>
    <dbReference type="NCBI Taxonomy" id="702518"/>
    <lineage>
        <taxon>Eukaryota</taxon>
        <taxon>Fungi</taxon>
        <taxon>Dikarya</taxon>
        <taxon>Ascomycota</taxon>
        <taxon>Pezizomycotina</taxon>
        <taxon>Sordariomycetes</taxon>
        <taxon>Hypocreomycetidae</taxon>
        <taxon>Glomerellales</taxon>
        <taxon>Glomerellaceae</taxon>
        <taxon>Colletotrichum</taxon>
        <taxon>Colletotrichum gloeosporioides species complex</taxon>
    </lineage>
</organism>